<reference evidence="2" key="1">
    <citation type="submission" date="2016-04" db="EMBL/GenBank/DDBJ databases">
        <authorList>
            <person name="Shah S.A."/>
            <person name="Garrett R.A."/>
        </authorList>
    </citation>
    <scope>NUCLEOTIDE SEQUENCE [LARGE SCALE GENOMIC DNA]</scope>
    <source>
        <strain evidence="2">ATCC 35091 / DSM 1616 / JCM 8930 / NBRC 15331 / P1</strain>
    </source>
</reference>
<name>A0A157T4C8_SACSO</name>
<dbReference type="PATRIC" id="fig|2287.9.peg.2663"/>
<protein>
    <submittedName>
        <fullName evidence="1">Uncharacterized protein</fullName>
    </submittedName>
</protein>
<accession>A0A157T4C8</accession>
<organism evidence="1 2">
    <name type="scientific">Saccharolobus solfataricus</name>
    <name type="common">Sulfolobus solfataricus</name>
    <dbReference type="NCBI Taxonomy" id="2287"/>
    <lineage>
        <taxon>Archaea</taxon>
        <taxon>Thermoproteota</taxon>
        <taxon>Thermoprotei</taxon>
        <taxon>Sulfolobales</taxon>
        <taxon>Sulfolobaceae</taxon>
        <taxon>Saccharolobus</taxon>
    </lineage>
</organism>
<dbReference type="AlphaFoldDB" id="A0A157T4C8"/>
<evidence type="ECO:0000313" key="2">
    <source>
        <dbReference type="Proteomes" id="UP000076770"/>
    </source>
</evidence>
<evidence type="ECO:0000313" key="1">
    <source>
        <dbReference type="EMBL" id="SAI86090.1"/>
    </source>
</evidence>
<proteinExistence type="predicted"/>
<sequence>MRKYMTNFTIDLDSYTCSSDPLEAIEYLFNNNNVIFKIKSANPYFEIIKDRYTINIIKQEGDTIYFIIRYGG</sequence>
<dbReference type="EMBL" id="LT549890">
    <property type="protein sequence ID" value="SAI86090.1"/>
    <property type="molecule type" value="Genomic_DNA"/>
</dbReference>
<gene>
    <name evidence="1" type="ORF">SSOP1_2536</name>
</gene>
<dbReference type="Proteomes" id="UP000076770">
    <property type="component" value="Chromosome i"/>
</dbReference>